<evidence type="ECO:0000313" key="1">
    <source>
        <dbReference type="EMBL" id="KAF7342163.1"/>
    </source>
</evidence>
<evidence type="ECO:0000313" key="2">
    <source>
        <dbReference type="Proteomes" id="UP000620124"/>
    </source>
</evidence>
<dbReference type="AlphaFoldDB" id="A0A8H7CNW7"/>
<keyword evidence="2" id="KW-1185">Reference proteome</keyword>
<organism evidence="1 2">
    <name type="scientific">Mycena venus</name>
    <dbReference type="NCBI Taxonomy" id="2733690"/>
    <lineage>
        <taxon>Eukaryota</taxon>
        <taxon>Fungi</taxon>
        <taxon>Dikarya</taxon>
        <taxon>Basidiomycota</taxon>
        <taxon>Agaricomycotina</taxon>
        <taxon>Agaricomycetes</taxon>
        <taxon>Agaricomycetidae</taxon>
        <taxon>Agaricales</taxon>
        <taxon>Marasmiineae</taxon>
        <taxon>Mycenaceae</taxon>
        <taxon>Mycena</taxon>
    </lineage>
</organism>
<gene>
    <name evidence="1" type="ORF">MVEN_01804100</name>
</gene>
<dbReference type="EMBL" id="JACAZI010000017">
    <property type="protein sequence ID" value="KAF7342163.1"/>
    <property type="molecule type" value="Genomic_DNA"/>
</dbReference>
<reference evidence="1" key="1">
    <citation type="submission" date="2020-05" db="EMBL/GenBank/DDBJ databases">
        <title>Mycena genomes resolve the evolution of fungal bioluminescence.</title>
        <authorList>
            <person name="Tsai I.J."/>
        </authorList>
    </citation>
    <scope>NUCLEOTIDE SEQUENCE</scope>
    <source>
        <strain evidence="1">CCC161011</strain>
    </source>
</reference>
<sequence>MPTPKTFDAFVPSNFQELLALAKIRPDYISFDALRSIPLDDAHIVATKYTEQQLLTSTFAHSLRTYYFALAILHNGFPSETPGVPQITFEELQKRLYHACVMHDLGLTCHPDRTAHRAHAMSFELFGGIMAYDCLHAVDPTLDANQVGDIVQSIMLHTTEYTAGQSSAVATLLTIGTSFDVVGYDAFGPGTFNYVHRKTVQEIEKQFPRGTFGKDVFETGNREFDEKPNCIMSHFRGGRDFMKTASVEPLVPADEVINVE</sequence>
<evidence type="ECO:0008006" key="3">
    <source>
        <dbReference type="Google" id="ProtNLM"/>
    </source>
</evidence>
<comment type="caution">
    <text evidence="1">The sequence shown here is derived from an EMBL/GenBank/DDBJ whole genome shotgun (WGS) entry which is preliminary data.</text>
</comment>
<dbReference type="OrthoDB" id="409121at2759"/>
<dbReference type="PANTHER" id="PTHR35569">
    <property type="entry name" value="CYANAMIDE HYDRATASE DDI2-RELATED"/>
    <property type="match status" value="1"/>
</dbReference>
<name>A0A8H7CNW7_9AGAR</name>
<dbReference type="SUPFAM" id="SSF109604">
    <property type="entry name" value="HD-domain/PDEase-like"/>
    <property type="match status" value="1"/>
</dbReference>
<protein>
    <recommendedName>
        <fullName evidence="3">HD/PDEase domain-containing protein</fullName>
    </recommendedName>
</protein>
<dbReference type="Proteomes" id="UP000620124">
    <property type="component" value="Unassembled WGS sequence"/>
</dbReference>
<proteinExistence type="predicted"/>
<dbReference type="PANTHER" id="PTHR35569:SF1">
    <property type="entry name" value="CYANAMIDE HYDRATASE DDI2-RELATED"/>
    <property type="match status" value="1"/>
</dbReference>
<accession>A0A8H7CNW7</accession>